<dbReference type="Pfam" id="PF22483">
    <property type="entry name" value="Mu-transpos_C_2"/>
    <property type="match status" value="1"/>
</dbReference>
<dbReference type="PROSITE" id="PS50994">
    <property type="entry name" value="INTEGRASE"/>
    <property type="match status" value="1"/>
</dbReference>
<dbReference type="InterPro" id="IPR012337">
    <property type="entry name" value="RNaseH-like_sf"/>
</dbReference>
<gene>
    <name evidence="3" type="ORF">PEDI_52080</name>
    <name evidence="4" type="ORF">PEDI_56420</name>
</gene>
<dbReference type="EMBL" id="BQKE01000006">
    <property type="protein sequence ID" value="GJM64656.1"/>
    <property type="molecule type" value="Genomic_DNA"/>
</dbReference>
<dbReference type="GO" id="GO:0015074">
    <property type="term" value="P:DNA integration"/>
    <property type="evidence" value="ECO:0007669"/>
    <property type="project" value="InterPro"/>
</dbReference>
<proteinExistence type="inferred from homology"/>
<dbReference type="InterPro" id="IPR036397">
    <property type="entry name" value="RNaseH_sf"/>
</dbReference>
<dbReference type="Gene3D" id="3.30.420.10">
    <property type="entry name" value="Ribonuclease H-like superfamily/Ribonuclease H"/>
    <property type="match status" value="1"/>
</dbReference>
<reference evidence="3 5" key="1">
    <citation type="submission" date="2021-12" db="EMBL/GenBank/DDBJ databases">
        <title>Genome sequencing of bacteria with rrn-lacking chromosome and rrn-plasmid.</title>
        <authorList>
            <person name="Anda M."/>
            <person name="Iwasaki W."/>
        </authorList>
    </citation>
    <scope>NUCLEOTIDE SEQUENCE [LARGE SCALE GENOMIC DNA]</scope>
    <source>
        <strain evidence="3 5">NBRC 15940</strain>
    </source>
</reference>
<evidence type="ECO:0000313" key="5">
    <source>
        <dbReference type="Proteomes" id="UP001310022"/>
    </source>
</evidence>
<evidence type="ECO:0000256" key="1">
    <source>
        <dbReference type="ARBA" id="ARBA00009277"/>
    </source>
</evidence>
<dbReference type="EMBL" id="BQKE01000013">
    <property type="protein sequence ID" value="GJM65090.1"/>
    <property type="molecule type" value="Genomic_DNA"/>
</dbReference>
<evidence type="ECO:0000259" key="2">
    <source>
        <dbReference type="PROSITE" id="PS50994"/>
    </source>
</evidence>
<dbReference type="SUPFAM" id="SSF53098">
    <property type="entry name" value="Ribonuclease H-like"/>
    <property type="match status" value="1"/>
</dbReference>
<dbReference type="InterPro" id="IPR001584">
    <property type="entry name" value="Integrase_cat-core"/>
</dbReference>
<dbReference type="NCBIfam" id="NF033546">
    <property type="entry name" value="transpos_IS21"/>
    <property type="match status" value="1"/>
</dbReference>
<dbReference type="Proteomes" id="UP001310022">
    <property type="component" value="Unassembled WGS sequence"/>
</dbReference>
<organism evidence="3 5">
    <name type="scientific">Persicobacter diffluens</name>
    <dbReference type="NCBI Taxonomy" id="981"/>
    <lineage>
        <taxon>Bacteria</taxon>
        <taxon>Pseudomonadati</taxon>
        <taxon>Bacteroidota</taxon>
        <taxon>Cytophagia</taxon>
        <taxon>Cytophagales</taxon>
        <taxon>Persicobacteraceae</taxon>
        <taxon>Persicobacter</taxon>
    </lineage>
</organism>
<evidence type="ECO:0000313" key="3">
    <source>
        <dbReference type="EMBL" id="GJM64656.1"/>
    </source>
</evidence>
<dbReference type="GO" id="GO:0003676">
    <property type="term" value="F:nucleic acid binding"/>
    <property type="evidence" value="ECO:0007669"/>
    <property type="project" value="InterPro"/>
</dbReference>
<dbReference type="InterPro" id="IPR054353">
    <property type="entry name" value="IstA-like_C"/>
</dbReference>
<feature type="domain" description="Integrase catalytic" evidence="2">
    <location>
        <begin position="45"/>
        <end position="225"/>
    </location>
</feature>
<sequence length="380" mass="44346">MEKTGVTKGLLWEEYIEANPEGYKRSQFCFHLQRYLRKNSPSMHLEHLPGDKLYIDFAGDTLSYIDQETGEIIKCQVFVACLPYSDYCFAMAVSSQSTDDFLLALKCCLEHLGGVPLALVPDNLKAAVIQASRYEPTINVVLEDFANHYGTTVVPARPRKPKDKALVENQVKLIYQRAYARMRNQQYFSIEEVNNALIHYTTLHNQTRMPKHNYCRTEQFWAKEKPVLSPLPDLPYEIKYYRKYAVAQNGHILLGIDYRHYSVPYEYIGQKVQAVFTDSLVEIFSKEKLIATHRRTKKSGYTTSKEHLCSQHQYYNSRGEEYYLKRAEKCPELQRMMNILLSKKYYPEQLYRRFDGLLNLMRSHPLEHFTAAVKVAIEAE</sequence>
<keyword evidence="5" id="KW-1185">Reference proteome</keyword>
<dbReference type="AlphaFoldDB" id="A0AAN4W2U5"/>
<protein>
    <recommendedName>
        <fullName evidence="2">Integrase catalytic domain-containing protein</fullName>
    </recommendedName>
</protein>
<accession>A0AAN4W2U5</accession>
<dbReference type="Pfam" id="PF00665">
    <property type="entry name" value="rve"/>
    <property type="match status" value="1"/>
</dbReference>
<name>A0AAN4W2U5_9BACT</name>
<comment type="similarity">
    <text evidence="1">Belongs to the transposase IS21/IS408/IS1162 family.</text>
</comment>
<dbReference type="PANTHER" id="PTHR35004:SF8">
    <property type="entry name" value="TRANSPOSASE RV3428C-RELATED"/>
    <property type="match status" value="1"/>
</dbReference>
<evidence type="ECO:0000313" key="4">
    <source>
        <dbReference type="EMBL" id="GJM65090.1"/>
    </source>
</evidence>
<dbReference type="RefSeq" id="WP_338240140.1">
    <property type="nucleotide sequence ID" value="NZ_BQKE01000013.1"/>
</dbReference>
<comment type="caution">
    <text evidence="3">The sequence shown here is derived from an EMBL/GenBank/DDBJ whole genome shotgun (WGS) entry which is preliminary data.</text>
</comment>
<dbReference type="PANTHER" id="PTHR35004">
    <property type="entry name" value="TRANSPOSASE RV3428C-RELATED"/>
    <property type="match status" value="1"/>
</dbReference>